<dbReference type="AlphaFoldDB" id="F2LFM2"/>
<evidence type="ECO:0000313" key="2">
    <source>
        <dbReference type="EMBL" id="AEA61656.1"/>
    </source>
</evidence>
<dbReference type="Proteomes" id="UP000008316">
    <property type="component" value="Chromosome 1"/>
</dbReference>
<dbReference type="KEGG" id="bgd:bgla_1g30450"/>
<proteinExistence type="predicted"/>
<reference evidence="2 3" key="1">
    <citation type="journal article" date="2011" name="J. Bacteriol.">
        <title>Complete genome sequence of Burkholderia gladioli BSR3.</title>
        <authorList>
            <person name="Seo Y.S."/>
            <person name="Lim J."/>
            <person name="Choi B.S."/>
            <person name="Kim H."/>
            <person name="Goo E."/>
            <person name="Lee B."/>
            <person name="Lim J.S."/>
            <person name="Choi I.Y."/>
            <person name="Moon J.S."/>
            <person name="Kim J."/>
            <person name="Hwang I."/>
        </authorList>
    </citation>
    <scope>NUCLEOTIDE SEQUENCE [LARGE SCALE GENOMIC DNA]</scope>
    <source>
        <strain evidence="2 3">BSR3</strain>
    </source>
</reference>
<evidence type="ECO:0000259" key="1">
    <source>
        <dbReference type="Pfam" id="PF13471"/>
    </source>
</evidence>
<dbReference type="EMBL" id="CP002599">
    <property type="protein sequence ID" value="AEA61656.1"/>
    <property type="molecule type" value="Genomic_DNA"/>
</dbReference>
<dbReference type="NCBIfam" id="NF033537">
    <property type="entry name" value="lasso_biosyn_B2"/>
    <property type="match status" value="1"/>
</dbReference>
<protein>
    <recommendedName>
        <fullName evidence="1">Microcin J25-processing protein McjB C-terminal domain-containing protein</fullName>
    </recommendedName>
</protein>
<feature type="domain" description="Microcin J25-processing protein McjB C-terminal" evidence="1">
    <location>
        <begin position="101"/>
        <end position="210"/>
    </location>
</feature>
<dbReference type="InterPro" id="IPR053521">
    <property type="entry name" value="McjB-like"/>
</dbReference>
<dbReference type="RefSeq" id="WP_013698981.1">
    <property type="nucleotide sequence ID" value="NC_015381.1"/>
</dbReference>
<evidence type="ECO:0000313" key="3">
    <source>
        <dbReference type="Proteomes" id="UP000008316"/>
    </source>
</evidence>
<dbReference type="STRING" id="999541.bgla_1g30450"/>
<sequence length="214" mass="24221">MGTKDHIYAAIFDELIILLDLKHGEYLLHTPEQWENIKSQYVTSDTQGDQGKQATITINNYRGRKFRHFNSPSWSAKNGGVPKLNNAFSLVPAFVRTIITAIFLKILGTHLSSLILLKPLRPPKRRIKSKSPFHLGVIETYKSAAFFSPFKITCLQMSFMIAGHLRQNGVDAKVTIGIRPIPFVAHAWVENGEEIYDEDPCIRDCYGVIVRLPI</sequence>
<dbReference type="eggNOG" id="ENOG5033GCR">
    <property type="taxonomic scope" value="Bacteria"/>
</dbReference>
<dbReference type="HOGENOM" id="CLU_085623_0_0_4"/>
<gene>
    <name evidence="2" type="ordered locus">bgla_1g30450</name>
</gene>
<accession>F2LFM2</accession>
<dbReference type="InterPro" id="IPR032708">
    <property type="entry name" value="McjB_C"/>
</dbReference>
<organism evidence="2 3">
    <name type="scientific">Burkholderia gladioli (strain BSR3)</name>
    <dbReference type="NCBI Taxonomy" id="999541"/>
    <lineage>
        <taxon>Bacteria</taxon>
        <taxon>Pseudomonadati</taxon>
        <taxon>Pseudomonadota</taxon>
        <taxon>Betaproteobacteria</taxon>
        <taxon>Burkholderiales</taxon>
        <taxon>Burkholderiaceae</taxon>
        <taxon>Burkholderia</taxon>
    </lineage>
</organism>
<dbReference type="Pfam" id="PF13471">
    <property type="entry name" value="Transglut_core3"/>
    <property type="match status" value="1"/>
</dbReference>
<name>F2LFM2_BURGS</name>
<keyword evidence="3" id="KW-1185">Reference proteome</keyword>